<organism evidence="2 3">
    <name type="scientific">Deinococcus taklimakanensis</name>
    <dbReference type="NCBI Taxonomy" id="536443"/>
    <lineage>
        <taxon>Bacteria</taxon>
        <taxon>Thermotogati</taxon>
        <taxon>Deinococcota</taxon>
        <taxon>Deinococci</taxon>
        <taxon>Deinococcales</taxon>
        <taxon>Deinococcaceae</taxon>
        <taxon>Deinococcus</taxon>
    </lineage>
</organism>
<keyword evidence="1" id="KW-0732">Signal</keyword>
<name>A0ABW5P2R4_9DEIO</name>
<accession>A0ABW5P2R4</accession>
<feature type="chain" id="PRO_5046598026" description="CHRD domain-containing protein" evidence="1">
    <location>
        <begin position="25"/>
        <end position="138"/>
    </location>
</feature>
<evidence type="ECO:0000313" key="3">
    <source>
        <dbReference type="Proteomes" id="UP001597475"/>
    </source>
</evidence>
<protein>
    <recommendedName>
        <fullName evidence="4">CHRD domain-containing protein</fullName>
    </recommendedName>
</protein>
<comment type="caution">
    <text evidence="2">The sequence shown here is derived from an EMBL/GenBank/DDBJ whole genome shotgun (WGS) entry which is preliminary data.</text>
</comment>
<keyword evidence="3" id="KW-1185">Reference proteome</keyword>
<evidence type="ECO:0000256" key="1">
    <source>
        <dbReference type="SAM" id="SignalP"/>
    </source>
</evidence>
<dbReference type="RefSeq" id="WP_386844797.1">
    <property type="nucleotide sequence ID" value="NZ_JBHUMK010000036.1"/>
</dbReference>
<dbReference type="EMBL" id="JBHUMK010000036">
    <property type="protein sequence ID" value="MFD2609435.1"/>
    <property type="molecule type" value="Genomic_DNA"/>
</dbReference>
<sequence length="138" mass="15025">MPRPRHLLTLLCLTVLGLAAPARALTLTVWDRELQTKLGYGETVGGKLNLQLVGNYNGPVVVLFAQTESERDRGTFKGLQTRYDGVLRSGQLSLMQEDRLNPPVTLTKFLAGLKLTPGSWSTPSLTLPGLRAAPADKK</sequence>
<proteinExistence type="predicted"/>
<gene>
    <name evidence="2" type="ORF">ACFSR9_08305</name>
</gene>
<feature type="signal peptide" evidence="1">
    <location>
        <begin position="1"/>
        <end position="24"/>
    </location>
</feature>
<dbReference type="Proteomes" id="UP001597475">
    <property type="component" value="Unassembled WGS sequence"/>
</dbReference>
<reference evidence="3" key="1">
    <citation type="journal article" date="2019" name="Int. J. Syst. Evol. Microbiol.">
        <title>The Global Catalogue of Microorganisms (GCM) 10K type strain sequencing project: providing services to taxonomists for standard genome sequencing and annotation.</title>
        <authorList>
            <consortium name="The Broad Institute Genomics Platform"/>
            <consortium name="The Broad Institute Genome Sequencing Center for Infectious Disease"/>
            <person name="Wu L."/>
            <person name="Ma J."/>
        </authorList>
    </citation>
    <scope>NUCLEOTIDE SEQUENCE [LARGE SCALE GENOMIC DNA]</scope>
    <source>
        <strain evidence="3">KCTC 33842</strain>
    </source>
</reference>
<evidence type="ECO:0008006" key="4">
    <source>
        <dbReference type="Google" id="ProtNLM"/>
    </source>
</evidence>
<evidence type="ECO:0000313" key="2">
    <source>
        <dbReference type="EMBL" id="MFD2609435.1"/>
    </source>
</evidence>